<feature type="non-terminal residue" evidence="1">
    <location>
        <position position="65"/>
    </location>
</feature>
<dbReference type="EMBL" id="JANVFT010000160">
    <property type="protein sequence ID" value="KAJ4463536.1"/>
    <property type="molecule type" value="Genomic_DNA"/>
</dbReference>
<name>A0ABQ8UW25_9AGAR</name>
<gene>
    <name evidence="1" type="ORF">C8R41DRAFT_719099</name>
</gene>
<evidence type="ECO:0000313" key="1">
    <source>
        <dbReference type="EMBL" id="KAJ4463536.1"/>
    </source>
</evidence>
<comment type="caution">
    <text evidence="1">The sequence shown here is derived from an EMBL/GenBank/DDBJ whole genome shotgun (WGS) entry which is preliminary data.</text>
</comment>
<organism evidence="1 2">
    <name type="scientific">Lentinula lateritia</name>
    <dbReference type="NCBI Taxonomy" id="40482"/>
    <lineage>
        <taxon>Eukaryota</taxon>
        <taxon>Fungi</taxon>
        <taxon>Dikarya</taxon>
        <taxon>Basidiomycota</taxon>
        <taxon>Agaricomycotina</taxon>
        <taxon>Agaricomycetes</taxon>
        <taxon>Agaricomycetidae</taxon>
        <taxon>Agaricales</taxon>
        <taxon>Marasmiineae</taxon>
        <taxon>Omphalotaceae</taxon>
        <taxon>Lentinula</taxon>
    </lineage>
</organism>
<sequence>DLQAIRKVAGFLSHAADLFCSFCNCHRDDIEDLDYNSWQMHDGATVHSQAAEWKNLVTVSAKETL</sequence>
<dbReference type="Proteomes" id="UP001150217">
    <property type="component" value="Unassembled WGS sequence"/>
</dbReference>
<accession>A0ABQ8UW25</accession>
<protein>
    <submittedName>
        <fullName evidence="1">Uncharacterized protein</fullName>
    </submittedName>
</protein>
<reference evidence="1" key="1">
    <citation type="submission" date="2022-08" db="EMBL/GenBank/DDBJ databases">
        <title>A Global Phylogenomic Analysis of the Shiitake Genus Lentinula.</title>
        <authorList>
            <consortium name="DOE Joint Genome Institute"/>
            <person name="Sierra-Patev S."/>
            <person name="Min B."/>
            <person name="Naranjo-Ortiz M."/>
            <person name="Looney B."/>
            <person name="Konkel Z."/>
            <person name="Slot J.C."/>
            <person name="Sakamoto Y."/>
            <person name="Steenwyk J.L."/>
            <person name="Rokas A."/>
            <person name="Carro J."/>
            <person name="Camarero S."/>
            <person name="Ferreira P."/>
            <person name="Molpeceres G."/>
            <person name="Ruiz-Duenas F.J."/>
            <person name="Serrano A."/>
            <person name="Henrissat B."/>
            <person name="Drula E."/>
            <person name="Hughes K.W."/>
            <person name="Mata J.L."/>
            <person name="Ishikawa N.K."/>
            <person name="Vargas-Isla R."/>
            <person name="Ushijima S."/>
            <person name="Smith C.A."/>
            <person name="Ahrendt S."/>
            <person name="Andreopoulos W."/>
            <person name="He G."/>
            <person name="Labutti K."/>
            <person name="Lipzen A."/>
            <person name="Ng V."/>
            <person name="Riley R."/>
            <person name="Sandor L."/>
            <person name="Barry K."/>
            <person name="Martinez A.T."/>
            <person name="Xiao Y."/>
            <person name="Gibbons J.G."/>
            <person name="Terashima K."/>
            <person name="Grigoriev I.V."/>
            <person name="Hibbett D.S."/>
        </authorList>
    </citation>
    <scope>NUCLEOTIDE SEQUENCE</scope>
    <source>
        <strain evidence="1">RHP3577 ss4</strain>
    </source>
</reference>
<evidence type="ECO:0000313" key="2">
    <source>
        <dbReference type="Proteomes" id="UP001150217"/>
    </source>
</evidence>
<keyword evidence="2" id="KW-1185">Reference proteome</keyword>
<feature type="non-terminal residue" evidence="1">
    <location>
        <position position="1"/>
    </location>
</feature>
<proteinExistence type="predicted"/>